<dbReference type="GO" id="GO:0008409">
    <property type="term" value="F:5'-3' exonuclease activity"/>
    <property type="evidence" value="ECO:0007669"/>
    <property type="project" value="InterPro"/>
</dbReference>
<keyword evidence="4" id="KW-0378">Hydrolase</keyword>
<dbReference type="GO" id="GO:0003676">
    <property type="term" value="F:nucleic acid binding"/>
    <property type="evidence" value="ECO:0007669"/>
    <property type="project" value="InterPro"/>
</dbReference>
<gene>
    <name evidence="9" type="primary">recJ</name>
    <name evidence="9" type="ORF">F9B85_08815</name>
</gene>
<dbReference type="InterPro" id="IPR004610">
    <property type="entry name" value="RecJ"/>
</dbReference>
<evidence type="ECO:0000256" key="1">
    <source>
        <dbReference type="ARBA" id="ARBA00005915"/>
    </source>
</evidence>
<dbReference type="Gene3D" id="3.90.1640.30">
    <property type="match status" value="1"/>
</dbReference>
<keyword evidence="3" id="KW-0540">Nuclease</keyword>
<dbReference type="InterPro" id="IPR051673">
    <property type="entry name" value="SSDNA_exonuclease_RecJ"/>
</dbReference>
<dbReference type="RefSeq" id="WP_151620034.1">
    <property type="nucleotide sequence ID" value="NZ_WBXO01000006.1"/>
</dbReference>
<organism evidence="9 10">
    <name type="scientific">Heliorestis acidaminivorans</name>
    <dbReference type="NCBI Taxonomy" id="553427"/>
    <lineage>
        <taxon>Bacteria</taxon>
        <taxon>Bacillati</taxon>
        <taxon>Bacillota</taxon>
        <taxon>Clostridia</taxon>
        <taxon>Eubacteriales</taxon>
        <taxon>Heliobacteriaceae</taxon>
        <taxon>Heliorestis</taxon>
    </lineage>
</organism>
<comment type="similarity">
    <text evidence="1">Belongs to the RecJ family.</text>
</comment>
<reference evidence="9 10" key="1">
    <citation type="submission" date="2019-10" db="EMBL/GenBank/DDBJ databases">
        <title>Whole-genome sequence of the extremophile Heliorestis acidaminivorans DSM 24790.</title>
        <authorList>
            <person name="Kyndt J.A."/>
            <person name="Meyer T.E."/>
        </authorList>
    </citation>
    <scope>NUCLEOTIDE SEQUENCE [LARGE SCALE GENOMIC DNA]</scope>
    <source>
        <strain evidence="9 10">DSM 24790</strain>
    </source>
</reference>
<evidence type="ECO:0000256" key="3">
    <source>
        <dbReference type="ARBA" id="ARBA00022722"/>
    </source>
</evidence>
<dbReference type="OrthoDB" id="9809852at2"/>
<dbReference type="GO" id="GO:0006310">
    <property type="term" value="P:DNA recombination"/>
    <property type="evidence" value="ECO:0007669"/>
    <property type="project" value="InterPro"/>
</dbReference>
<dbReference type="InterPro" id="IPR041122">
    <property type="entry name" value="RecJ_OB"/>
</dbReference>
<feature type="domain" description="DHHA1" evidence="7">
    <location>
        <begin position="338"/>
        <end position="432"/>
    </location>
</feature>
<dbReference type="InterPro" id="IPR003156">
    <property type="entry name" value="DHHA1_dom"/>
</dbReference>
<keyword evidence="10" id="KW-1185">Reference proteome</keyword>
<dbReference type="Pfam" id="PF02272">
    <property type="entry name" value="DHHA1"/>
    <property type="match status" value="1"/>
</dbReference>
<sequence length="566" mass="62095">MKWLLPSLSLPDYDGVTAMQGAILHQNGIKAEESESFLRASIEDLEDPILLKDAKKAASFIRAAIDQSIPITIYGDYDADGITGTALFVESLRKLGADVDWYINSRFVGGFGMQAQGVEEIAARGIPRLIVTVDNGINAFEGVQRANELGMDVIITDHHEPDKTTPPAKAIVNPKQHDCPYPFKDLAGVGVAFKVLQILFEEIDRPKALLRSLDLVALGTVADVMPIRGENRIFVKNGLKLINWGEKSRLGFQALRQVAGLKGEVNSHYHLGFIFGPLINAKGRLEGVPVEAVELLLTSEPARAYEWAGSLKRINQLRQQWTETQTAVAHNLAAADHSFHVLYDPAFHEGIVGLIASRLKERFYRPILVLTDSTEKGIVKGSARSVKGFSLKKYLVDACADLLVKGGGHDMAAGCSLYKKDIPLIRERLQGFAGQIAHDIFEPVVEITALVRPEDISVGLIEEIEALAPYGVGFSRPQLLLAPFVPEKVSFMGAEEKHLKMGSQKLEVIAFQQAESFRKLATQEPLALLGLPEISSYNGAIQFKVKDKGIRLYEDILSSQVVSPSQ</sequence>
<evidence type="ECO:0000256" key="2">
    <source>
        <dbReference type="ARBA" id="ARBA00019841"/>
    </source>
</evidence>
<dbReference type="Pfam" id="PF17768">
    <property type="entry name" value="RecJ_OB"/>
    <property type="match status" value="1"/>
</dbReference>
<evidence type="ECO:0000256" key="4">
    <source>
        <dbReference type="ARBA" id="ARBA00022801"/>
    </source>
</evidence>
<dbReference type="GO" id="GO:0006281">
    <property type="term" value="P:DNA repair"/>
    <property type="evidence" value="ECO:0007669"/>
    <property type="project" value="InterPro"/>
</dbReference>
<evidence type="ECO:0000259" key="8">
    <source>
        <dbReference type="Pfam" id="PF17768"/>
    </source>
</evidence>
<evidence type="ECO:0000313" key="10">
    <source>
        <dbReference type="Proteomes" id="UP000468766"/>
    </source>
</evidence>
<dbReference type="Proteomes" id="UP000468766">
    <property type="component" value="Unassembled WGS sequence"/>
</dbReference>
<dbReference type="Gene3D" id="3.10.310.30">
    <property type="match status" value="1"/>
</dbReference>
<dbReference type="PANTHER" id="PTHR30255:SF2">
    <property type="entry name" value="SINGLE-STRANDED-DNA-SPECIFIC EXONUCLEASE RECJ"/>
    <property type="match status" value="1"/>
</dbReference>
<keyword evidence="5 9" id="KW-0269">Exonuclease</keyword>
<evidence type="ECO:0000259" key="6">
    <source>
        <dbReference type="Pfam" id="PF01368"/>
    </source>
</evidence>
<proteinExistence type="inferred from homology"/>
<feature type="domain" description="RecJ OB" evidence="8">
    <location>
        <begin position="450"/>
        <end position="547"/>
    </location>
</feature>
<dbReference type="AlphaFoldDB" id="A0A6I0EY56"/>
<evidence type="ECO:0000256" key="5">
    <source>
        <dbReference type="ARBA" id="ARBA00022839"/>
    </source>
</evidence>
<dbReference type="EMBL" id="WBXO01000006">
    <property type="protein sequence ID" value="KAB2952260.1"/>
    <property type="molecule type" value="Genomic_DNA"/>
</dbReference>
<protein>
    <recommendedName>
        <fullName evidence="2">Single-stranded-DNA-specific exonuclease RecJ</fullName>
    </recommendedName>
</protein>
<comment type="caution">
    <text evidence="9">The sequence shown here is derived from an EMBL/GenBank/DDBJ whole genome shotgun (WGS) entry which is preliminary data.</text>
</comment>
<dbReference type="Pfam" id="PF01368">
    <property type="entry name" value="DHH"/>
    <property type="match status" value="1"/>
</dbReference>
<dbReference type="PANTHER" id="PTHR30255">
    <property type="entry name" value="SINGLE-STRANDED-DNA-SPECIFIC EXONUCLEASE RECJ"/>
    <property type="match status" value="1"/>
</dbReference>
<evidence type="ECO:0000313" key="9">
    <source>
        <dbReference type="EMBL" id="KAB2952260.1"/>
    </source>
</evidence>
<feature type="domain" description="DDH" evidence="6">
    <location>
        <begin position="71"/>
        <end position="220"/>
    </location>
</feature>
<accession>A0A6I0EY56</accession>
<dbReference type="InterPro" id="IPR038763">
    <property type="entry name" value="DHH_sf"/>
</dbReference>
<dbReference type="InterPro" id="IPR001667">
    <property type="entry name" value="DDH_dom"/>
</dbReference>
<dbReference type="SUPFAM" id="SSF64182">
    <property type="entry name" value="DHH phosphoesterases"/>
    <property type="match status" value="1"/>
</dbReference>
<evidence type="ECO:0000259" key="7">
    <source>
        <dbReference type="Pfam" id="PF02272"/>
    </source>
</evidence>
<name>A0A6I0EY56_9FIRM</name>
<dbReference type="NCBIfam" id="TIGR00644">
    <property type="entry name" value="recJ"/>
    <property type="match status" value="1"/>
</dbReference>